<keyword evidence="4" id="KW-1185">Reference proteome</keyword>
<feature type="signal peptide" evidence="2">
    <location>
        <begin position="1"/>
        <end position="24"/>
    </location>
</feature>
<gene>
    <name evidence="3" type="ORF">SAM40697_6697</name>
</gene>
<evidence type="ECO:0000256" key="1">
    <source>
        <dbReference type="ARBA" id="ARBA00022729"/>
    </source>
</evidence>
<name>A0ABN4PMI7_STRAM</name>
<dbReference type="RefSeq" id="WP_079155765.1">
    <property type="nucleotide sequence ID" value="NZ_CP012949.1"/>
</dbReference>
<dbReference type="InterPro" id="IPR028994">
    <property type="entry name" value="Integrin_alpha_N"/>
</dbReference>
<organism evidence="3 4">
    <name type="scientific">Streptomyces ambofaciens</name>
    <dbReference type="NCBI Taxonomy" id="1889"/>
    <lineage>
        <taxon>Bacteria</taxon>
        <taxon>Bacillati</taxon>
        <taxon>Actinomycetota</taxon>
        <taxon>Actinomycetes</taxon>
        <taxon>Kitasatosporales</taxon>
        <taxon>Streptomycetaceae</taxon>
        <taxon>Streptomyces</taxon>
    </lineage>
</organism>
<feature type="chain" id="PRO_5045980968" description="Secreted protein" evidence="2">
    <location>
        <begin position="25"/>
        <end position="754"/>
    </location>
</feature>
<dbReference type="EMBL" id="CP012949">
    <property type="protein sequence ID" value="ANB10650.1"/>
    <property type="molecule type" value="Genomic_DNA"/>
</dbReference>
<proteinExistence type="predicted"/>
<dbReference type="Gene3D" id="2.115.10.10">
    <property type="entry name" value="Tachylectin 2"/>
    <property type="match status" value="1"/>
</dbReference>
<dbReference type="Pfam" id="PF13517">
    <property type="entry name" value="FG-GAP_3"/>
    <property type="match status" value="1"/>
</dbReference>
<dbReference type="InterPro" id="IPR013517">
    <property type="entry name" value="FG-GAP"/>
</dbReference>
<keyword evidence="1 2" id="KW-0732">Signal</keyword>
<evidence type="ECO:0008006" key="5">
    <source>
        <dbReference type="Google" id="ProtNLM"/>
    </source>
</evidence>
<evidence type="ECO:0000313" key="4">
    <source>
        <dbReference type="Proteomes" id="UP000076720"/>
    </source>
</evidence>
<evidence type="ECO:0000313" key="3">
    <source>
        <dbReference type="EMBL" id="ANB10650.1"/>
    </source>
</evidence>
<accession>A0ABN4PMI7</accession>
<protein>
    <recommendedName>
        <fullName evidence="5">Secreted protein</fullName>
    </recommendedName>
</protein>
<reference evidence="3 4" key="2">
    <citation type="journal article" date="2016" name="Genome Announc.">
        <title>Complete Genome Sequence of Streptomyces ambofaciens DSM 40697, a Paradigm for Genome Plasticity Studies.</title>
        <authorList>
            <person name="Thibessard A."/>
            <person name="Leblond P."/>
        </authorList>
    </citation>
    <scope>NUCLEOTIDE SEQUENCE [LARGE SCALE GENOMIC DNA]</scope>
    <source>
        <strain evidence="3 4">DSM 40697</strain>
    </source>
</reference>
<dbReference type="SUPFAM" id="SSF69318">
    <property type="entry name" value="Integrin alpha N-terminal domain"/>
    <property type="match status" value="1"/>
</dbReference>
<sequence length="754" mass="80397">MGLRLTAAIGTVLSLALVGGHAVAASASVRMSTPGTAAEAAEAQVPYPSVSSSRLNSVGSSGFLVHERGTPFWTSFADGSTTEVKAKSFAGKDVKASVSATLASDVVEIVHWEGSLKVTRLRDMSTQQSVTVSPDLDVRGGVLAGCVGFKYFVRSANTAGGQDVHLLEKADDGKVVKRPVTGLPLDAEDANLAAATPKHAVLVYRTSRTWQWALVDLATATVVQRHDMRSASDSVAVSDTHVAWHETDAEGTDRVVVTSRGTNPGPDRSTVLGKVRNTVAVGLVGNWVTYGVNSDLAWENEPNPLYALTARNLTTNATHQLLDHTGQVATSPDGTLYASGGRVSGGEGLYRVAMGSAGTPVATRVASSGESTGIRFLGDSVPEVIDLDAPGPARFEWRLSRLNVLVNVTLRNTHTGETKQESLHPYASADDPHGFSFDWEGDLAWHGDPDFYTPAAAGDYTWRIDVKPRNGIGPDLSASGSFTVARKSGAHDYDSDGQPDILERDTAGRLWLSDTTYKPYYELYQNPQTLVGGGWNVYDRIEASGNLGGAPIDDVVARDRNGVLYLYLGTGDGKAPFASRVRIGGGWNTYVQLTGGSDLNGDGRADLVATDESGALWLYRGTGNYKAPFEKRVKIGTGGWGTYNQILAVGDVAGGPAGDLVARDRSGVLWLYLGYGDGRFAPRTRIGGGWNTYSHLVNIGDANLDDRPDLYGINRDEPTAPFLHRATGAWRTPFAVRSNVPTVFYGHQTYDLFA</sequence>
<dbReference type="Proteomes" id="UP000076720">
    <property type="component" value="Chromosome"/>
</dbReference>
<reference evidence="4" key="1">
    <citation type="submission" date="2015-10" db="EMBL/GenBank/DDBJ databases">
        <title>Complete genome sequence of Streptomyces ambofaciens DSM 40697.</title>
        <authorList>
            <person name="Thibessard A."/>
            <person name="Leblond P."/>
        </authorList>
    </citation>
    <scope>NUCLEOTIDE SEQUENCE [LARGE SCALE GENOMIC DNA]</scope>
    <source>
        <strain evidence="4">DSM 40697</strain>
    </source>
</reference>
<evidence type="ECO:0000256" key="2">
    <source>
        <dbReference type="SAM" id="SignalP"/>
    </source>
</evidence>